<comment type="caution">
    <text evidence="8">The sequence shown here is derived from an EMBL/GenBank/DDBJ whole genome shotgun (WGS) entry which is preliminary data.</text>
</comment>
<protein>
    <recommendedName>
        <fullName evidence="10">FimB/Mfa2 family fimbrial subunit</fullName>
    </recommendedName>
</protein>
<dbReference type="InterPro" id="IPR014941">
    <property type="entry name" value="FimB/Mfa2/Mfa3"/>
</dbReference>
<evidence type="ECO:0000256" key="6">
    <source>
        <dbReference type="ARBA" id="ARBA00023237"/>
    </source>
</evidence>
<evidence type="ECO:0000256" key="3">
    <source>
        <dbReference type="ARBA" id="ARBA00022729"/>
    </source>
</evidence>
<accession>A0A4S2FJ57</accession>
<evidence type="ECO:0000256" key="5">
    <source>
        <dbReference type="ARBA" id="ARBA00023139"/>
    </source>
</evidence>
<dbReference type="Proteomes" id="UP000310760">
    <property type="component" value="Unassembled WGS sequence"/>
</dbReference>
<evidence type="ECO:0000313" key="9">
    <source>
        <dbReference type="Proteomes" id="UP000310760"/>
    </source>
</evidence>
<sequence length="307" mass="32784">MDRMTIRTDKRAIPIIKSAFTDKLLIFALAILQLTGCAKDDRHNTPHPDRGAVRITTDWSGRSSDASVPGSHTLRIGAESQEVTGETNTFKSLLAPGSYRLLAYNTPEGVSITGNTATVDTKDDGTLTPQPGYLFSATKELDVEADDTLKVTLPMQQHIRSLTLTLELAEGDKERIAGTTATLTGIAHSLDLTTGEQNAGQTGRTVAPEFKLSTVTPTRAEGKPALAALLRLMGVITGERQTLTLTVSLKDGSVQTLVTDLTDLLKGFGGTMEALRLDALLNLPTEGDMGGTITGWKEVDNGDITIH</sequence>
<evidence type="ECO:0000256" key="4">
    <source>
        <dbReference type="ARBA" id="ARBA00023136"/>
    </source>
</evidence>
<dbReference type="GO" id="GO:0009279">
    <property type="term" value="C:cell outer membrane"/>
    <property type="evidence" value="ECO:0007669"/>
    <property type="project" value="UniProtKB-SubCell"/>
</dbReference>
<name>A0A4S2FJ57_9BACT</name>
<gene>
    <name evidence="8" type="ORF">E5339_14915</name>
</gene>
<organism evidence="8 9">
    <name type="scientific">Phocaeicola sartorii</name>
    <dbReference type="NCBI Taxonomy" id="671267"/>
    <lineage>
        <taxon>Bacteria</taxon>
        <taxon>Pseudomonadati</taxon>
        <taxon>Bacteroidota</taxon>
        <taxon>Bacteroidia</taxon>
        <taxon>Bacteroidales</taxon>
        <taxon>Bacteroidaceae</taxon>
        <taxon>Phocaeicola</taxon>
    </lineage>
</organism>
<dbReference type="EMBL" id="SRYJ01000034">
    <property type="protein sequence ID" value="TGY68937.1"/>
    <property type="molecule type" value="Genomic_DNA"/>
</dbReference>
<dbReference type="AlphaFoldDB" id="A0A4S2FJ57"/>
<proteinExistence type="inferred from homology"/>
<dbReference type="Pfam" id="PF08842">
    <property type="entry name" value="Mfa2"/>
    <property type="match status" value="1"/>
</dbReference>
<evidence type="ECO:0008006" key="10">
    <source>
        <dbReference type="Google" id="ProtNLM"/>
    </source>
</evidence>
<evidence type="ECO:0000256" key="2">
    <source>
        <dbReference type="ARBA" id="ARBA00007248"/>
    </source>
</evidence>
<keyword evidence="6" id="KW-0998">Cell outer membrane</keyword>
<keyword evidence="7" id="KW-0449">Lipoprotein</keyword>
<comment type="subcellular location">
    <subcellularLocation>
        <location evidence="1">Cell outer membrane</location>
    </subcellularLocation>
</comment>
<evidence type="ECO:0000313" key="8">
    <source>
        <dbReference type="EMBL" id="TGY68937.1"/>
    </source>
</evidence>
<dbReference type="RefSeq" id="WP_135952177.1">
    <property type="nucleotide sequence ID" value="NZ_CAOOJZ010000028.1"/>
</dbReference>
<keyword evidence="4" id="KW-0472">Membrane</keyword>
<keyword evidence="5" id="KW-0564">Palmitate</keyword>
<evidence type="ECO:0000256" key="1">
    <source>
        <dbReference type="ARBA" id="ARBA00004442"/>
    </source>
</evidence>
<reference evidence="8 9" key="1">
    <citation type="submission" date="2019-04" db="EMBL/GenBank/DDBJ databases">
        <title>Microbes associate with the intestines of laboratory mice.</title>
        <authorList>
            <person name="Navarre W."/>
            <person name="Wong E."/>
            <person name="Huang K."/>
            <person name="Tropini C."/>
            <person name="Ng K."/>
            <person name="Yu B."/>
        </authorList>
    </citation>
    <scope>NUCLEOTIDE SEQUENCE [LARGE SCALE GENOMIC DNA]</scope>
    <source>
        <strain evidence="8 9">NM22_B1</strain>
    </source>
</reference>
<comment type="similarity">
    <text evidence="2">Belongs to the bacteroidetes fimbrillin superfamily. FimB/Mfa2 family.</text>
</comment>
<keyword evidence="3" id="KW-0732">Signal</keyword>
<evidence type="ECO:0000256" key="7">
    <source>
        <dbReference type="ARBA" id="ARBA00023288"/>
    </source>
</evidence>